<feature type="region of interest" description="Disordered" evidence="1">
    <location>
        <begin position="619"/>
        <end position="646"/>
    </location>
</feature>
<reference evidence="2 3" key="1">
    <citation type="submission" date="2018-06" db="EMBL/GenBank/DDBJ databases">
        <title>Complete Genomes of Monosporascus.</title>
        <authorList>
            <person name="Robinson A.J."/>
            <person name="Natvig D.O."/>
        </authorList>
    </citation>
    <scope>NUCLEOTIDE SEQUENCE [LARGE SCALE GENOMIC DNA]</scope>
    <source>
        <strain evidence="2 3">CBS 609.92</strain>
    </source>
</reference>
<comment type="caution">
    <text evidence="2">The sequence shown here is derived from an EMBL/GenBank/DDBJ whole genome shotgun (WGS) entry which is preliminary data.</text>
</comment>
<accession>A0ABY0GW86</accession>
<proteinExistence type="predicted"/>
<feature type="compositionally biased region" description="Polar residues" evidence="1">
    <location>
        <begin position="196"/>
        <end position="212"/>
    </location>
</feature>
<feature type="compositionally biased region" description="Basic and acidic residues" evidence="1">
    <location>
        <begin position="619"/>
        <end position="628"/>
    </location>
</feature>
<evidence type="ECO:0000313" key="3">
    <source>
        <dbReference type="Proteomes" id="UP000294003"/>
    </source>
</evidence>
<evidence type="ECO:0000256" key="1">
    <source>
        <dbReference type="SAM" id="MobiDB-lite"/>
    </source>
</evidence>
<dbReference type="EMBL" id="QJNS01000512">
    <property type="protein sequence ID" value="RYO77013.1"/>
    <property type="molecule type" value="Genomic_DNA"/>
</dbReference>
<feature type="region of interest" description="Disordered" evidence="1">
    <location>
        <begin position="194"/>
        <end position="213"/>
    </location>
</feature>
<feature type="region of interest" description="Disordered" evidence="1">
    <location>
        <begin position="578"/>
        <end position="604"/>
    </location>
</feature>
<evidence type="ECO:0000313" key="2">
    <source>
        <dbReference type="EMBL" id="RYO77013.1"/>
    </source>
</evidence>
<protein>
    <submittedName>
        <fullName evidence="2">Uncharacterized protein</fullName>
    </submittedName>
</protein>
<keyword evidence="3" id="KW-1185">Reference proteome</keyword>
<feature type="compositionally biased region" description="Low complexity" evidence="1">
    <location>
        <begin position="339"/>
        <end position="350"/>
    </location>
</feature>
<gene>
    <name evidence="2" type="ORF">DL762_009541</name>
</gene>
<name>A0ABY0GW86_9PEZI</name>
<dbReference type="Proteomes" id="UP000294003">
    <property type="component" value="Unassembled WGS sequence"/>
</dbReference>
<organism evidence="2 3">
    <name type="scientific">Monosporascus cannonballus</name>
    <dbReference type="NCBI Taxonomy" id="155416"/>
    <lineage>
        <taxon>Eukaryota</taxon>
        <taxon>Fungi</taxon>
        <taxon>Dikarya</taxon>
        <taxon>Ascomycota</taxon>
        <taxon>Pezizomycotina</taxon>
        <taxon>Sordariomycetes</taxon>
        <taxon>Xylariomycetidae</taxon>
        <taxon>Xylariales</taxon>
        <taxon>Xylariales incertae sedis</taxon>
        <taxon>Monosporascus</taxon>
    </lineage>
</organism>
<feature type="compositionally biased region" description="Basic and acidic residues" evidence="1">
    <location>
        <begin position="636"/>
        <end position="646"/>
    </location>
</feature>
<sequence>MSTSGTSKVAFQAKARGLRINTNLPPGVFHSSSTDEKVTRKSGIFAQVATAPAAKQALSTENCKPATPKISEAMLSTDWRKNCRPQNRPPTALPKKVLFSSDDIKPKKLYIDTAAANIYGMRRYRETHIDPEFIHSAPATKQEYGLACENEDDPNHHIERDQLINTQEVNPRHFVHLKGFTRIQSEDLKRIWDQDGQAQGSAPTKESSSASPFSPFMIVSPVNGVNGFQSMEFPLAEIREVRNSKRFCAKRFEDLDNSINQRLSALEPPRTAGLPIEMLGQEYERDQAKKEEQSRFEALLQKLQARRKSATTCPHSRRPSIADIKPPYWTKDVEEKDPASQVARRVPVQRRPSHDSAISGISIEDEKKPRSLNPEASEFRIPSSKETPAQILSMENFLELSHKVESLKAELAREKLMNENAILSNIQLALNPQGYLPVSTGVAQGPTSSNTTQLLPDPSVLPQHQTTQPATPQYLAQHPYSIGPLDLTYDPAGKHSNRTRIMAPPGLPAPIQTQQNGVGMSQPCMTTENVMVSAGSQPIYVHNGLAAGPPASTYPTTTGSGLLNSNDINIPHRGIPSTIPAPTYPLGPRPVRKPRGPVRQGDVRQAMQQQEYEMYLEHKRATDPEYAKACKARQQRRAEKQRAGQS</sequence>
<feature type="region of interest" description="Disordered" evidence="1">
    <location>
        <begin position="333"/>
        <end position="383"/>
    </location>
</feature>